<accession>A0A7V0QRY9</accession>
<proteinExistence type="predicted"/>
<dbReference type="Gene3D" id="3.30.70.1320">
    <property type="entry name" value="Multidrug efflux transporter AcrB pore domain like"/>
    <property type="match status" value="1"/>
</dbReference>
<dbReference type="SUPFAM" id="SSF82866">
    <property type="entry name" value="Multidrug efflux transporter AcrB transmembrane domain"/>
    <property type="match status" value="1"/>
</dbReference>
<comment type="caution">
    <text evidence="2">The sequence shown here is derived from an EMBL/GenBank/DDBJ whole genome shotgun (WGS) entry which is preliminary data.</text>
</comment>
<dbReference type="GO" id="GO:0005886">
    <property type="term" value="C:plasma membrane"/>
    <property type="evidence" value="ECO:0007669"/>
    <property type="project" value="TreeGrafter"/>
</dbReference>
<name>A0A7V0QRY9_UNCAE</name>
<dbReference type="Gene3D" id="1.20.1640.10">
    <property type="entry name" value="Multidrug efflux transporter AcrB transmembrane domain"/>
    <property type="match status" value="1"/>
</dbReference>
<dbReference type="PRINTS" id="PR00702">
    <property type="entry name" value="ACRIFLAVINRP"/>
</dbReference>
<organism evidence="2">
    <name type="scientific">Aerophobetes bacterium</name>
    <dbReference type="NCBI Taxonomy" id="2030807"/>
    <lineage>
        <taxon>Bacteria</taxon>
        <taxon>Candidatus Aerophobota</taxon>
    </lineage>
</organism>
<feature type="transmembrane region" description="Helical" evidence="1">
    <location>
        <begin position="331"/>
        <end position="350"/>
    </location>
</feature>
<dbReference type="EMBL" id="DRBC01000230">
    <property type="protein sequence ID" value="HDN84872.1"/>
    <property type="molecule type" value="Genomic_DNA"/>
</dbReference>
<evidence type="ECO:0000256" key="1">
    <source>
        <dbReference type="SAM" id="Phobius"/>
    </source>
</evidence>
<dbReference type="PANTHER" id="PTHR32063">
    <property type="match status" value="1"/>
</dbReference>
<protein>
    <submittedName>
        <fullName evidence="2">Efflux RND transporter permease subunit</fullName>
    </submittedName>
</protein>
<feature type="transmembrane region" description="Helical" evidence="1">
    <location>
        <begin position="12"/>
        <end position="32"/>
    </location>
</feature>
<dbReference type="Pfam" id="PF00873">
    <property type="entry name" value="ACR_tran"/>
    <property type="match status" value="1"/>
</dbReference>
<keyword evidence="1" id="KW-1133">Transmembrane helix</keyword>
<reference evidence="2" key="1">
    <citation type="journal article" date="2020" name="mSystems">
        <title>Genome- and Community-Level Interaction Insights into Carbon Utilization and Element Cycling Functions of Hydrothermarchaeota in Hydrothermal Sediment.</title>
        <authorList>
            <person name="Zhou Z."/>
            <person name="Liu Y."/>
            <person name="Xu W."/>
            <person name="Pan J."/>
            <person name="Luo Z.H."/>
            <person name="Li M."/>
        </authorList>
    </citation>
    <scope>NUCLEOTIDE SEQUENCE [LARGE SCALE GENOMIC DNA]</scope>
    <source>
        <strain evidence="2">HyVt-219</strain>
    </source>
</reference>
<dbReference type="PANTHER" id="PTHR32063:SF0">
    <property type="entry name" value="SWARMING MOTILITY PROTEIN SWRC"/>
    <property type="match status" value="1"/>
</dbReference>
<dbReference type="InterPro" id="IPR027463">
    <property type="entry name" value="AcrB_DN_DC_subdom"/>
</dbReference>
<gene>
    <name evidence="2" type="ORF">ENG47_03840</name>
</gene>
<sequence length="431" mass="47036">MSLSSLSVKRPVTFFMVFIGLVGIGVVAFVGLKMDLFPQLELPVVAVITRYEGTSPEDIESLITRPVEETVATVENLDTLTSYSREGLSLVMAQFSWGTNMDVAERHVREKVDLVKSALPDDAEEPLIFKFDPTLMPIMAIGVSGDKSPAELRKIAEDDIEPRLERIEGVAAADTSGGEEREIQIQVDREKLTSRGITLGNLVNVIRRENVVIPSGTIEEGTTEYTIRTLGEYTSIQQIANTVVTYQDGVPIYVKDLADVIDGTKEQRQITRVNGKPAIVITIRRASGANTVEVTDRILSKLKDIERSVKGIKLSVVFQGAKPIKESMANLFSTIILAVVLCGAVLYFFLRNFRSSLVVMVSIPVSIVTTFAVMKLFNVTMNIVSMGGLALGVGLFVDNSIVVLESIFRHREKGEPPDQGAVIGSSEVATA</sequence>
<dbReference type="InterPro" id="IPR001036">
    <property type="entry name" value="Acrflvin-R"/>
</dbReference>
<keyword evidence="1" id="KW-0472">Membrane</keyword>
<dbReference type="Gene3D" id="3.30.70.1430">
    <property type="entry name" value="Multidrug efflux transporter AcrB pore domain"/>
    <property type="match status" value="1"/>
</dbReference>
<feature type="transmembrane region" description="Helical" evidence="1">
    <location>
        <begin position="383"/>
        <end position="404"/>
    </location>
</feature>
<dbReference type="Proteomes" id="UP000885660">
    <property type="component" value="Unassembled WGS sequence"/>
</dbReference>
<dbReference type="GO" id="GO:0042910">
    <property type="term" value="F:xenobiotic transmembrane transporter activity"/>
    <property type="evidence" value="ECO:0007669"/>
    <property type="project" value="TreeGrafter"/>
</dbReference>
<dbReference type="SUPFAM" id="SSF82693">
    <property type="entry name" value="Multidrug efflux transporter AcrB pore domain, PN1, PN2, PC1 and PC2 subdomains"/>
    <property type="match status" value="2"/>
</dbReference>
<dbReference type="SUPFAM" id="SSF82714">
    <property type="entry name" value="Multidrug efflux transporter AcrB TolC docking domain, DN and DC subdomains"/>
    <property type="match status" value="1"/>
</dbReference>
<evidence type="ECO:0000313" key="2">
    <source>
        <dbReference type="EMBL" id="HDN84872.1"/>
    </source>
</evidence>
<dbReference type="Gene3D" id="3.30.2090.10">
    <property type="entry name" value="Multidrug efflux transporter AcrB TolC docking domain, DN and DC subdomains"/>
    <property type="match status" value="1"/>
</dbReference>
<keyword evidence="1" id="KW-0812">Transmembrane</keyword>
<feature type="transmembrane region" description="Helical" evidence="1">
    <location>
        <begin position="357"/>
        <end position="377"/>
    </location>
</feature>
<feature type="non-terminal residue" evidence="2">
    <location>
        <position position="431"/>
    </location>
</feature>
<dbReference type="AlphaFoldDB" id="A0A7V0QRY9"/>